<comment type="caution">
    <text evidence="2">The sequence shown here is derived from an EMBL/GenBank/DDBJ whole genome shotgun (WGS) entry which is preliminary data.</text>
</comment>
<dbReference type="PANTHER" id="PTHR35617">
    <property type="entry name" value="PHAGE_INTEGRASE DOMAIN-CONTAINING PROTEIN"/>
    <property type="match status" value="1"/>
</dbReference>
<sequence>MSASCVIGRHLHIHTEVSRSWGRPFSARLFVPASDYYGNVAGTAESGYTTMPRVEQTPMSHLSPDTASSLKAPTLPSKLLRTTSVQVGKGYTATGQAGSCLHTMSVLQAYQADLLKELDESDEIRKDDITELRRTTDFSTVYGSPEKDRVFLLDAPLAPSGLFGDAINSVVDRYQEARKQAAAFQRYLSRRSLAQGAAGQEQHKPCTSSSYRASQKQSIVSRAPPQWDRDQRRSKSGASKAKPDLRVGFQSRKSSTKRAPVPPQVPPWDLAVVLEALCGSSFEPIKESSDRHLTPKTVLLFALTSLKRVEDLQALSVAPSYLDFALGMSKAFLYPRHGYVPKVPSLAPRPVVLQAFCPRPFRIKTSRSLTVCVQ</sequence>
<reference evidence="2 3" key="1">
    <citation type="submission" date="2022-01" db="EMBL/GenBank/DDBJ databases">
        <title>A high-quality chromosome-level genome assembly of rohu carp, Labeo rohita.</title>
        <authorList>
            <person name="Arick M.A. II"/>
            <person name="Hsu C.-Y."/>
            <person name="Magbanua Z."/>
            <person name="Pechanova O."/>
            <person name="Grover C."/>
            <person name="Miller E."/>
            <person name="Thrash A."/>
            <person name="Ezzel L."/>
            <person name="Alam S."/>
            <person name="Benzie J."/>
            <person name="Hamilton M."/>
            <person name="Karsi A."/>
            <person name="Lawrence M.L."/>
            <person name="Peterson D.G."/>
        </authorList>
    </citation>
    <scope>NUCLEOTIDE SEQUENCE [LARGE SCALE GENOMIC DNA]</scope>
    <source>
        <strain evidence="3">BAU-BD-2019</strain>
        <tissue evidence="2">Blood</tissue>
    </source>
</reference>
<evidence type="ECO:0000313" key="2">
    <source>
        <dbReference type="EMBL" id="KAI2645010.1"/>
    </source>
</evidence>
<gene>
    <name evidence="2" type="ORF">H4Q32_031136</name>
</gene>
<evidence type="ECO:0000256" key="1">
    <source>
        <dbReference type="SAM" id="MobiDB-lite"/>
    </source>
</evidence>
<protein>
    <submittedName>
        <fullName evidence="2">2-oxoisovalerate dehydrogenase subunit beta</fullName>
    </submittedName>
</protein>
<accession>A0ABQ8L2Q3</accession>
<proteinExistence type="predicted"/>
<evidence type="ECO:0000313" key="3">
    <source>
        <dbReference type="Proteomes" id="UP000830375"/>
    </source>
</evidence>
<keyword evidence="3" id="KW-1185">Reference proteome</keyword>
<dbReference type="EMBL" id="JACTAM010002353">
    <property type="protein sequence ID" value="KAI2645010.1"/>
    <property type="molecule type" value="Genomic_DNA"/>
</dbReference>
<organism evidence="2 3">
    <name type="scientific">Labeo rohita</name>
    <name type="common">Indian major carp</name>
    <name type="synonym">Cyprinus rohita</name>
    <dbReference type="NCBI Taxonomy" id="84645"/>
    <lineage>
        <taxon>Eukaryota</taxon>
        <taxon>Metazoa</taxon>
        <taxon>Chordata</taxon>
        <taxon>Craniata</taxon>
        <taxon>Vertebrata</taxon>
        <taxon>Euteleostomi</taxon>
        <taxon>Actinopterygii</taxon>
        <taxon>Neopterygii</taxon>
        <taxon>Teleostei</taxon>
        <taxon>Ostariophysi</taxon>
        <taxon>Cypriniformes</taxon>
        <taxon>Cyprinidae</taxon>
        <taxon>Labeoninae</taxon>
        <taxon>Labeonini</taxon>
        <taxon>Labeo</taxon>
    </lineage>
</organism>
<feature type="region of interest" description="Disordered" evidence="1">
    <location>
        <begin position="195"/>
        <end position="262"/>
    </location>
</feature>
<name>A0ABQ8L2Q3_LABRO</name>
<dbReference type="PANTHER" id="PTHR35617:SF3">
    <property type="entry name" value="CORE-BINDING (CB) DOMAIN-CONTAINING PROTEIN"/>
    <property type="match status" value="1"/>
</dbReference>
<dbReference type="Proteomes" id="UP000830375">
    <property type="component" value="Unassembled WGS sequence"/>
</dbReference>
<feature type="compositionally biased region" description="Polar residues" evidence="1">
    <location>
        <begin position="205"/>
        <end position="220"/>
    </location>
</feature>